<dbReference type="GO" id="GO:0051537">
    <property type="term" value="F:2 iron, 2 sulfur cluster binding"/>
    <property type="evidence" value="ECO:0007669"/>
    <property type="project" value="UniProtKB-KW"/>
</dbReference>
<dbReference type="AlphaFoldDB" id="A0A0K8PDM5"/>
<keyword evidence="1" id="KW-0001">2Fe-2S</keyword>
<dbReference type="Gene3D" id="2.102.10.10">
    <property type="entry name" value="Rieske [2Fe-2S] iron-sulphur domain"/>
    <property type="match status" value="1"/>
</dbReference>
<evidence type="ECO:0000313" key="8">
    <source>
        <dbReference type="Proteomes" id="UP000053859"/>
    </source>
</evidence>
<evidence type="ECO:0000256" key="3">
    <source>
        <dbReference type="ARBA" id="ARBA00023004"/>
    </source>
</evidence>
<proteinExistence type="predicted"/>
<evidence type="ECO:0000256" key="1">
    <source>
        <dbReference type="ARBA" id="ARBA00022714"/>
    </source>
</evidence>
<dbReference type="Proteomes" id="UP000053859">
    <property type="component" value="Unassembled WGS sequence"/>
</dbReference>
<dbReference type="GO" id="GO:0046872">
    <property type="term" value="F:metal ion binding"/>
    <property type="evidence" value="ECO:0007669"/>
    <property type="project" value="UniProtKB-KW"/>
</dbReference>
<feature type="domain" description="Rieske" evidence="6">
    <location>
        <begin position="50"/>
        <end position="98"/>
    </location>
</feature>
<evidence type="ECO:0000256" key="4">
    <source>
        <dbReference type="ARBA" id="ARBA00023014"/>
    </source>
</evidence>
<dbReference type="GO" id="GO:0016705">
    <property type="term" value="F:oxidoreductase activity, acting on paired donors, with incorporation or reduction of molecular oxygen"/>
    <property type="evidence" value="ECO:0007669"/>
    <property type="project" value="UniProtKB-ARBA"/>
</dbReference>
<dbReference type="SUPFAM" id="SSF50022">
    <property type="entry name" value="ISP domain"/>
    <property type="match status" value="1"/>
</dbReference>
<evidence type="ECO:0000256" key="5">
    <source>
        <dbReference type="SAM" id="MobiDB-lite"/>
    </source>
</evidence>
<dbReference type="GO" id="GO:0004497">
    <property type="term" value="F:monooxygenase activity"/>
    <property type="evidence" value="ECO:0007669"/>
    <property type="project" value="UniProtKB-ARBA"/>
</dbReference>
<dbReference type="Gene3D" id="3.90.380.10">
    <property type="entry name" value="Naphthalene 1,2-dioxygenase Alpha Subunit, Chain A, domain 1"/>
    <property type="match status" value="1"/>
</dbReference>
<dbReference type="PROSITE" id="PS51296">
    <property type="entry name" value="RIESKE"/>
    <property type="match status" value="1"/>
</dbReference>
<dbReference type="EMBL" id="DF968187">
    <property type="protein sequence ID" value="GAP45484.1"/>
    <property type="molecule type" value="Genomic_DNA"/>
</dbReference>
<name>A0A0K8PDM5_STRAJ</name>
<protein>
    <recommendedName>
        <fullName evidence="6">Rieske domain-containing protein</fullName>
    </recommendedName>
</protein>
<dbReference type="PATRIC" id="fig|146537.3.peg.229"/>
<keyword evidence="8" id="KW-1185">Reference proteome</keyword>
<reference evidence="7" key="1">
    <citation type="journal article" date="2015" name="Genome Announc.">
        <title>Draft Genome Sequence of Thiostrepton-Producing Streptomyces azureus ATCC 14921.</title>
        <authorList>
            <person name="Sakihara K."/>
            <person name="Maeda J."/>
            <person name="Tashiro K."/>
            <person name="Fujino Y."/>
            <person name="Kuhara S."/>
            <person name="Ohshima T."/>
            <person name="Ogata S."/>
            <person name="Doi K."/>
        </authorList>
    </citation>
    <scope>NUCLEOTIDE SEQUENCE [LARGE SCALE GENOMIC DNA]</scope>
    <source>
        <strain evidence="7">ATCC14921</strain>
    </source>
</reference>
<feature type="region of interest" description="Disordered" evidence="5">
    <location>
        <begin position="120"/>
        <end position="139"/>
    </location>
</feature>
<dbReference type="InterPro" id="IPR036922">
    <property type="entry name" value="Rieske_2Fe-2S_sf"/>
</dbReference>
<evidence type="ECO:0000256" key="2">
    <source>
        <dbReference type="ARBA" id="ARBA00022723"/>
    </source>
</evidence>
<organism evidence="7 8">
    <name type="scientific">Streptomyces azureus</name>
    <dbReference type="NCBI Taxonomy" id="146537"/>
    <lineage>
        <taxon>Bacteria</taxon>
        <taxon>Bacillati</taxon>
        <taxon>Actinomycetota</taxon>
        <taxon>Actinomycetes</taxon>
        <taxon>Kitasatosporales</taxon>
        <taxon>Streptomycetaceae</taxon>
        <taxon>Streptomyces</taxon>
    </lineage>
</organism>
<keyword evidence="2" id="KW-0479">Metal-binding</keyword>
<gene>
    <name evidence="7" type="ORF">SAZU_0214</name>
</gene>
<dbReference type="InterPro" id="IPR017941">
    <property type="entry name" value="Rieske_2Fe-2S"/>
</dbReference>
<keyword evidence="3" id="KW-0408">Iron</keyword>
<accession>A0A0K8PDM5</accession>
<evidence type="ECO:0000259" key="6">
    <source>
        <dbReference type="PROSITE" id="PS51296"/>
    </source>
</evidence>
<keyword evidence="4" id="KW-0411">Iron-sulfur</keyword>
<sequence length="139" mass="15654">MAGGCSDQLRREQHQLAEFRGSGIRELTVTTPPDDRSFRREMATAYRSGWHFIDLVTAIPHSGDSLMVTVFGEPVVVTRDEEEDVRAYRCLRRPRGAPQPVRCAVRYGMIFVNLDQRDHEQVEADSPAPRAISATPRSA</sequence>
<evidence type="ECO:0000313" key="7">
    <source>
        <dbReference type="EMBL" id="GAP45484.1"/>
    </source>
</evidence>